<dbReference type="EMBL" id="CAJNOL010008346">
    <property type="protein sequence ID" value="CAF1635669.1"/>
    <property type="molecule type" value="Genomic_DNA"/>
</dbReference>
<dbReference type="GO" id="GO:0004842">
    <property type="term" value="F:ubiquitin-protein transferase activity"/>
    <property type="evidence" value="ECO:0007669"/>
    <property type="project" value="InterPro"/>
</dbReference>
<dbReference type="Proteomes" id="UP000663870">
    <property type="component" value="Unassembled WGS sequence"/>
</dbReference>
<gene>
    <name evidence="1" type="ORF">JXQ802_LOCUS52458</name>
</gene>
<dbReference type="InterPro" id="IPR031248">
    <property type="entry name" value="RNF213"/>
</dbReference>
<accession>A0A816DJV0</accession>
<keyword evidence="2" id="KW-1185">Reference proteome</keyword>
<dbReference type="SUPFAM" id="SSF52540">
    <property type="entry name" value="P-loop containing nucleoside triphosphate hydrolases"/>
    <property type="match status" value="1"/>
</dbReference>
<proteinExistence type="predicted"/>
<protein>
    <submittedName>
        <fullName evidence="1">Uncharacterized protein</fullName>
    </submittedName>
</protein>
<feature type="non-terminal residue" evidence="1">
    <location>
        <position position="412"/>
    </location>
</feature>
<evidence type="ECO:0000313" key="1">
    <source>
        <dbReference type="EMBL" id="CAF1635669.1"/>
    </source>
</evidence>
<name>A0A816DJV0_9BILA</name>
<dbReference type="InterPro" id="IPR027417">
    <property type="entry name" value="P-loop_NTPase"/>
</dbReference>
<dbReference type="PANTHER" id="PTHR22605:SF1">
    <property type="entry name" value="RZ-TYPE DOMAIN-CONTAINING PROTEIN"/>
    <property type="match status" value="1"/>
</dbReference>
<reference evidence="1" key="1">
    <citation type="submission" date="2021-02" db="EMBL/GenBank/DDBJ databases">
        <authorList>
            <person name="Nowell W R."/>
        </authorList>
    </citation>
    <scope>NUCLEOTIDE SEQUENCE</scope>
</reference>
<dbReference type="PANTHER" id="PTHR22605">
    <property type="entry name" value="RZ-TYPE DOMAIN-CONTAINING PROTEIN"/>
    <property type="match status" value="1"/>
</dbReference>
<dbReference type="AlphaFoldDB" id="A0A816DJV0"/>
<evidence type="ECO:0000313" key="2">
    <source>
        <dbReference type="Proteomes" id="UP000663870"/>
    </source>
</evidence>
<sequence>RSEDIASIFERAIKREQQYEQNRMNTRCVVFLDEASLPNEKKMVLKVLHPYLDECKVAFVAIANTAFDAANANRMICIYRSLPSEDDQKILAYGCLGLQLEKRQSTIDDRLDKIIYGLCHGYRRILYSLDIPHIFHDRDFIYILLRALEDNFNGIRMEEFDKLVDIFATAVGEQCSDFRTLITEKQHIQRNIPTILCNSMKLDPIHRRLYGRYKLIIDESEDESAVHLLFQFGILNSDPNRTTVFRMSDFPDDINNELRNVEILSNIKLCMETGKTILMINTGRIHDSLYDVFNQNFSIMATEESRKIFSKVSIGPKTIDVIVHENFQCIIHIKRSEFKDIPAPFLSRFQKYSLSIEDFYTIQLKEISIEEQNFMKNIEIKIQSFIDHFGKEYFYGFNNETLYSYLLLFIKK</sequence>
<comment type="caution">
    <text evidence="1">The sequence shown here is derived from an EMBL/GenBank/DDBJ whole genome shotgun (WGS) entry which is preliminary data.</text>
</comment>
<dbReference type="GO" id="GO:0016887">
    <property type="term" value="F:ATP hydrolysis activity"/>
    <property type="evidence" value="ECO:0007669"/>
    <property type="project" value="InterPro"/>
</dbReference>
<organism evidence="1 2">
    <name type="scientific">Rotaria sordida</name>
    <dbReference type="NCBI Taxonomy" id="392033"/>
    <lineage>
        <taxon>Eukaryota</taxon>
        <taxon>Metazoa</taxon>
        <taxon>Spiralia</taxon>
        <taxon>Gnathifera</taxon>
        <taxon>Rotifera</taxon>
        <taxon>Eurotatoria</taxon>
        <taxon>Bdelloidea</taxon>
        <taxon>Philodinida</taxon>
        <taxon>Philodinidae</taxon>
        <taxon>Rotaria</taxon>
    </lineage>
</organism>